<feature type="region of interest" description="Disordered" evidence="1">
    <location>
        <begin position="1"/>
        <end position="97"/>
    </location>
</feature>
<accession>A0A6G1J3P5</accession>
<reference evidence="2" key="1">
    <citation type="journal article" date="2020" name="Stud. Mycol.">
        <title>101 Dothideomycetes genomes: a test case for predicting lifestyles and emergence of pathogens.</title>
        <authorList>
            <person name="Haridas S."/>
            <person name="Albert R."/>
            <person name="Binder M."/>
            <person name="Bloem J."/>
            <person name="Labutti K."/>
            <person name="Salamov A."/>
            <person name="Andreopoulos B."/>
            <person name="Baker S."/>
            <person name="Barry K."/>
            <person name="Bills G."/>
            <person name="Bluhm B."/>
            <person name="Cannon C."/>
            <person name="Castanera R."/>
            <person name="Culley D."/>
            <person name="Daum C."/>
            <person name="Ezra D."/>
            <person name="Gonzalez J."/>
            <person name="Henrissat B."/>
            <person name="Kuo A."/>
            <person name="Liang C."/>
            <person name="Lipzen A."/>
            <person name="Lutzoni F."/>
            <person name="Magnuson J."/>
            <person name="Mondo S."/>
            <person name="Nolan M."/>
            <person name="Ohm R."/>
            <person name="Pangilinan J."/>
            <person name="Park H.-J."/>
            <person name="Ramirez L."/>
            <person name="Alfaro M."/>
            <person name="Sun H."/>
            <person name="Tritt A."/>
            <person name="Yoshinaga Y."/>
            <person name="Zwiers L.-H."/>
            <person name="Turgeon B."/>
            <person name="Goodwin S."/>
            <person name="Spatafora J."/>
            <person name="Crous P."/>
            <person name="Grigoriev I."/>
        </authorList>
    </citation>
    <scope>NUCLEOTIDE SEQUENCE</scope>
    <source>
        <strain evidence="2">CBS 122367</strain>
    </source>
</reference>
<name>A0A6G1J3P5_9PLEO</name>
<dbReference type="Proteomes" id="UP000799291">
    <property type="component" value="Unassembled WGS sequence"/>
</dbReference>
<gene>
    <name evidence="2" type="ORF">K458DRAFT_403806</name>
</gene>
<dbReference type="OrthoDB" id="3789706at2759"/>
<dbReference type="AlphaFoldDB" id="A0A6G1J3P5"/>
<organism evidence="2 3">
    <name type="scientific">Lentithecium fluviatile CBS 122367</name>
    <dbReference type="NCBI Taxonomy" id="1168545"/>
    <lineage>
        <taxon>Eukaryota</taxon>
        <taxon>Fungi</taxon>
        <taxon>Dikarya</taxon>
        <taxon>Ascomycota</taxon>
        <taxon>Pezizomycotina</taxon>
        <taxon>Dothideomycetes</taxon>
        <taxon>Pleosporomycetidae</taxon>
        <taxon>Pleosporales</taxon>
        <taxon>Massarineae</taxon>
        <taxon>Lentitheciaceae</taxon>
        <taxon>Lentithecium</taxon>
    </lineage>
</organism>
<evidence type="ECO:0000313" key="3">
    <source>
        <dbReference type="Proteomes" id="UP000799291"/>
    </source>
</evidence>
<evidence type="ECO:0000256" key="1">
    <source>
        <dbReference type="SAM" id="MobiDB-lite"/>
    </source>
</evidence>
<proteinExistence type="predicted"/>
<sequence>MLSAHLGLSLKSPPDTRPRPHHPPHSSRQPLRQPTLALKTTMTNRNRQQQQQQQQQGENPWATLNTTGFGGSALPVPPPSPRAACPQEPNANPWATLNATGFSVPLPYPNSDRRTLPLSETLGQPPRNLYTNPQPASAPRLNSVDNRWRSRTNTLASIPEQGEQPSTLPVREAVNRLRDPNNIERAALQEDGSVVITREWVSRMVGARHVERAPSGNLVLARNSALRTRSVELGLHEGFVRWMTEADPRAEFGAGGSEIRIKREDARRWFQRE</sequence>
<feature type="region of interest" description="Disordered" evidence="1">
    <location>
        <begin position="120"/>
        <end position="142"/>
    </location>
</feature>
<protein>
    <submittedName>
        <fullName evidence="2">Uncharacterized protein</fullName>
    </submittedName>
</protein>
<dbReference type="EMBL" id="MU005580">
    <property type="protein sequence ID" value="KAF2684855.1"/>
    <property type="molecule type" value="Genomic_DNA"/>
</dbReference>
<feature type="compositionally biased region" description="Polar residues" evidence="1">
    <location>
        <begin position="38"/>
        <end position="47"/>
    </location>
</feature>
<evidence type="ECO:0000313" key="2">
    <source>
        <dbReference type="EMBL" id="KAF2684855.1"/>
    </source>
</evidence>
<keyword evidence="3" id="KW-1185">Reference proteome</keyword>